<feature type="chain" id="PRO_5047082504" description="Chitin-binding type-1 domain-containing protein" evidence="5">
    <location>
        <begin position="30"/>
        <end position="297"/>
    </location>
</feature>
<feature type="disulfide bond" evidence="4">
    <location>
        <begin position="41"/>
        <end position="53"/>
    </location>
</feature>
<dbReference type="PANTHER" id="PTHR22595:SF79">
    <property type="entry name" value="CHITINASE 12"/>
    <property type="match status" value="1"/>
</dbReference>
<dbReference type="SUPFAM" id="SSF53955">
    <property type="entry name" value="Lysozyme-like"/>
    <property type="match status" value="1"/>
</dbReference>
<dbReference type="Pfam" id="PF00187">
    <property type="entry name" value="Chitin_bind_1"/>
    <property type="match status" value="1"/>
</dbReference>
<feature type="domain" description="Chitin-binding type-1" evidence="6">
    <location>
        <begin position="29"/>
        <end position="72"/>
    </location>
</feature>
<keyword evidence="1 4" id="KW-0147">Chitin-binding</keyword>
<dbReference type="InterPro" id="IPR023346">
    <property type="entry name" value="Lysozyme-like_dom_sf"/>
</dbReference>
<comment type="caution">
    <text evidence="4">Lacks conserved residue(s) required for the propagation of feature annotation.</text>
</comment>
<dbReference type="CDD" id="cd00035">
    <property type="entry name" value="ChtBD1"/>
    <property type="match status" value="1"/>
</dbReference>
<dbReference type="Pfam" id="PF00182">
    <property type="entry name" value="Glyco_hydro_19"/>
    <property type="match status" value="1"/>
</dbReference>
<sequence length="297" mass="31037">MKGFRAAAALDLFIVLVATVASLVQVSVSQECGIQAGGASCADNLCCSQYGYCGTGTEFTYCGTGCQSQCGGSPSPTPTGSGGVGGILTNSLFDSFFPNRNSFYTYAAFISAANSFPSFGTTGSSTQQAQEVAAFCAHVTEETGGLVYINEIDQSQYCDTIDTQYPCAAGQGYDGRGPLQLTWNYNYGAASGSVGYNILADPDEVANNAVISFETALWFWTTPSPPKPSCHDVMVGNWSPSSDDIADGREQGFGETINIINGGIECGQSSSSANNRIAYYENFCSQLGVSPGSNLDC</sequence>
<dbReference type="CDD" id="cd00325">
    <property type="entry name" value="chitinase_GH19"/>
    <property type="match status" value="1"/>
</dbReference>
<dbReference type="Gene3D" id="1.10.530.10">
    <property type="match status" value="1"/>
</dbReference>
<evidence type="ECO:0000313" key="8">
    <source>
        <dbReference type="Proteomes" id="UP001497512"/>
    </source>
</evidence>
<dbReference type="Gene3D" id="3.30.20.10">
    <property type="entry name" value="Endochitinase, domain 2"/>
    <property type="match status" value="1"/>
</dbReference>
<accession>A0ABP0V6A0</accession>
<evidence type="ECO:0000256" key="3">
    <source>
        <dbReference type="ARBA" id="ARBA00023157"/>
    </source>
</evidence>
<keyword evidence="2" id="KW-0611">Plant defense</keyword>
<evidence type="ECO:0000259" key="6">
    <source>
        <dbReference type="PROSITE" id="PS50941"/>
    </source>
</evidence>
<feature type="disulfide bond" evidence="4">
    <location>
        <begin position="66"/>
        <end position="70"/>
    </location>
</feature>
<keyword evidence="5" id="KW-0732">Signal</keyword>
<dbReference type="PANTHER" id="PTHR22595">
    <property type="entry name" value="CHITINASE-RELATED"/>
    <property type="match status" value="1"/>
</dbReference>
<evidence type="ECO:0000256" key="5">
    <source>
        <dbReference type="SAM" id="SignalP"/>
    </source>
</evidence>
<dbReference type="SMART" id="SM00270">
    <property type="entry name" value="ChtBD1"/>
    <property type="match status" value="1"/>
</dbReference>
<reference evidence="7" key="1">
    <citation type="submission" date="2024-02" db="EMBL/GenBank/DDBJ databases">
        <authorList>
            <consortium name="ELIXIR-Norway"/>
            <consortium name="Elixir Norway"/>
        </authorList>
    </citation>
    <scope>NUCLEOTIDE SEQUENCE</scope>
</reference>
<evidence type="ECO:0000256" key="1">
    <source>
        <dbReference type="ARBA" id="ARBA00022669"/>
    </source>
</evidence>
<organism evidence="7 8">
    <name type="scientific">Sphagnum troendelagicum</name>
    <dbReference type="NCBI Taxonomy" id="128251"/>
    <lineage>
        <taxon>Eukaryota</taxon>
        <taxon>Viridiplantae</taxon>
        <taxon>Streptophyta</taxon>
        <taxon>Embryophyta</taxon>
        <taxon>Bryophyta</taxon>
        <taxon>Sphagnophytina</taxon>
        <taxon>Sphagnopsida</taxon>
        <taxon>Sphagnales</taxon>
        <taxon>Sphagnaceae</taxon>
        <taxon>Sphagnum</taxon>
    </lineage>
</organism>
<dbReference type="InterPro" id="IPR000726">
    <property type="entry name" value="Glyco_hydro_19_cat"/>
</dbReference>
<evidence type="ECO:0000256" key="4">
    <source>
        <dbReference type="PROSITE-ProRule" id="PRU00261"/>
    </source>
</evidence>
<keyword evidence="8" id="KW-1185">Reference proteome</keyword>
<dbReference type="InterPro" id="IPR036861">
    <property type="entry name" value="Endochitinase-like_sf"/>
</dbReference>
<protein>
    <recommendedName>
        <fullName evidence="6">Chitin-binding type-1 domain-containing protein</fullName>
    </recommendedName>
</protein>
<dbReference type="InterPro" id="IPR001002">
    <property type="entry name" value="Chitin-bd_1"/>
</dbReference>
<feature type="non-terminal residue" evidence="7">
    <location>
        <position position="297"/>
    </location>
</feature>
<gene>
    <name evidence="7" type="ORF">CSSPTR1EN2_LOCUS23457</name>
</gene>
<dbReference type="Proteomes" id="UP001497512">
    <property type="component" value="Chromosome 9"/>
</dbReference>
<evidence type="ECO:0000256" key="2">
    <source>
        <dbReference type="ARBA" id="ARBA00022821"/>
    </source>
</evidence>
<feature type="disulfide bond" evidence="4">
    <location>
        <begin position="32"/>
        <end position="47"/>
    </location>
</feature>
<evidence type="ECO:0000313" key="7">
    <source>
        <dbReference type="EMBL" id="CAK9237057.1"/>
    </source>
</evidence>
<dbReference type="PIRSF" id="PIRSF001060">
    <property type="entry name" value="Endochitinase"/>
    <property type="match status" value="1"/>
</dbReference>
<dbReference type="InterPro" id="IPR016283">
    <property type="entry name" value="Glyco_hydro_19"/>
</dbReference>
<dbReference type="PROSITE" id="PS50941">
    <property type="entry name" value="CHIT_BIND_I_2"/>
    <property type="match status" value="1"/>
</dbReference>
<dbReference type="SUPFAM" id="SSF57016">
    <property type="entry name" value="Plant lectins/antimicrobial peptides"/>
    <property type="match status" value="1"/>
</dbReference>
<dbReference type="Gene3D" id="3.30.60.10">
    <property type="entry name" value="Endochitinase-like"/>
    <property type="match status" value="1"/>
</dbReference>
<feature type="signal peptide" evidence="5">
    <location>
        <begin position="1"/>
        <end position="29"/>
    </location>
</feature>
<proteinExistence type="predicted"/>
<name>A0ABP0V6A0_9BRYO</name>
<keyword evidence="3 4" id="KW-1015">Disulfide bond</keyword>
<dbReference type="EMBL" id="OZ019901">
    <property type="protein sequence ID" value="CAK9237057.1"/>
    <property type="molecule type" value="Genomic_DNA"/>
</dbReference>